<evidence type="ECO:0000313" key="2">
    <source>
        <dbReference type="Proteomes" id="UP000293172"/>
    </source>
</evidence>
<gene>
    <name evidence="1" type="ORF">DNK44_18290</name>
</gene>
<dbReference type="AlphaFoldDB" id="A0A4Q9QXW9"/>
<evidence type="ECO:0000313" key="1">
    <source>
        <dbReference type="EMBL" id="TBU88448.1"/>
    </source>
</evidence>
<dbReference type="OrthoDB" id="8441207at2"/>
<accession>A0A4Q9QXW9</accession>
<organism evidence="1 2">
    <name type="scientific">Phytopseudomonas dryadis</name>
    <dbReference type="NCBI Taxonomy" id="2487520"/>
    <lineage>
        <taxon>Bacteria</taxon>
        <taxon>Pseudomonadati</taxon>
        <taxon>Pseudomonadota</taxon>
        <taxon>Gammaproteobacteria</taxon>
        <taxon>Pseudomonadales</taxon>
        <taxon>Pseudomonadaceae</taxon>
        <taxon>Phytopseudomonas</taxon>
    </lineage>
</organism>
<proteinExistence type="predicted"/>
<dbReference type="RefSeq" id="WP_131198685.1">
    <property type="nucleotide sequence ID" value="NZ_QJUL01000030.1"/>
</dbReference>
<reference evidence="1 2" key="1">
    <citation type="submission" date="2018-06" db="EMBL/GenBank/DDBJ databases">
        <title>Three novel Pseudomonas species isolated from symptomatic oak.</title>
        <authorList>
            <person name="Bueno-Gonzalez V."/>
            <person name="Brady C."/>
        </authorList>
    </citation>
    <scope>NUCLEOTIDE SEQUENCE [LARGE SCALE GENOMIC DNA]</scope>
    <source>
        <strain evidence="1 2">P6B</strain>
    </source>
</reference>
<name>A0A4Q9QXW9_9GAMM</name>
<sequence length="271" mass="30570">MDHQSIRNQMPILVSGHLPSNARTFQFEIFDGEPKLSSNWGHHIDPKPFEGRVIARTDDVIIVKTGRTRFAVVDRTLATEDPEEGAKVLVEPYARHRFDGLRADTPEESVEYTSDGQPVTFLTYVLGSAPAKLPIAQPRCPELRDLIQQLEDRRAPDGYRHITHMLVDAQACDFSVVDPKPADIVRTPPTISFNVTTGKFQGRVSLLYQRAGDLYAIELHQGDQRVERREYVDYSSLGKVLAELIDDGSWRRIRVSTVQKPARRKPQAATA</sequence>
<dbReference type="Proteomes" id="UP000293172">
    <property type="component" value="Unassembled WGS sequence"/>
</dbReference>
<dbReference type="EMBL" id="QJUL01000030">
    <property type="protein sequence ID" value="TBU88448.1"/>
    <property type="molecule type" value="Genomic_DNA"/>
</dbReference>
<protein>
    <submittedName>
        <fullName evidence="1">GTPase</fullName>
    </submittedName>
</protein>
<comment type="caution">
    <text evidence="1">The sequence shown here is derived from an EMBL/GenBank/DDBJ whole genome shotgun (WGS) entry which is preliminary data.</text>
</comment>